<evidence type="ECO:0008006" key="4">
    <source>
        <dbReference type="Google" id="ProtNLM"/>
    </source>
</evidence>
<evidence type="ECO:0000313" key="2">
    <source>
        <dbReference type="EMBL" id="OAD23440.1"/>
    </source>
</evidence>
<dbReference type="InterPro" id="IPR013467">
    <property type="entry name" value="HNH78-like"/>
</dbReference>
<accession>A0A176S611</accession>
<protein>
    <recommendedName>
        <fullName evidence="4">TIGR02646 family protein</fullName>
    </recommendedName>
</protein>
<evidence type="ECO:0000256" key="1">
    <source>
        <dbReference type="SAM" id="Coils"/>
    </source>
</evidence>
<organism evidence="2 3">
    <name type="scientific">Candidatus Thiomargarita nelsonii</name>
    <dbReference type="NCBI Taxonomy" id="1003181"/>
    <lineage>
        <taxon>Bacteria</taxon>
        <taxon>Pseudomonadati</taxon>
        <taxon>Pseudomonadota</taxon>
        <taxon>Gammaproteobacteria</taxon>
        <taxon>Thiotrichales</taxon>
        <taxon>Thiotrichaceae</taxon>
        <taxon>Thiomargarita</taxon>
    </lineage>
</organism>
<feature type="non-terminal residue" evidence="2">
    <location>
        <position position="249"/>
    </location>
</feature>
<dbReference type="EMBL" id="LUTY01000366">
    <property type="protein sequence ID" value="OAD23440.1"/>
    <property type="molecule type" value="Genomic_DNA"/>
</dbReference>
<comment type="caution">
    <text evidence="2">The sequence shown here is derived from an EMBL/GenBank/DDBJ whole genome shotgun (WGS) entry which is preliminary data.</text>
</comment>
<gene>
    <name evidence="2" type="ORF">THIOM_000730</name>
</gene>
<keyword evidence="1" id="KW-0175">Coiled coil</keyword>
<sequence length="249" mass="28725">MKHIPQGQEPAGLAAYRQNHPHGTWDDFKNEVSDYQALLDEIKNRQYGLCAYCEIDLKNDGVTVDQLVEHFHPKQDSNQYHNWGLDFHNLLLCCKGGSYPYHPKGEEEGRFLKPPSKNHSCDHKKGGKRPYEICLLAPHDVPKSPVIFRLERKNLDGDFPEALLLPHQENCQTANIRVDRVQKTIDELGLNCERLRRIRGKVLDEIDELLQESVNPKELISKFLSPIPPTKNTLWPFFTTIRLYFGTEG</sequence>
<evidence type="ECO:0000313" key="3">
    <source>
        <dbReference type="Proteomes" id="UP000076962"/>
    </source>
</evidence>
<feature type="coiled-coil region" evidence="1">
    <location>
        <begin position="178"/>
        <end position="212"/>
    </location>
</feature>
<dbReference type="AlphaFoldDB" id="A0A176S611"/>
<keyword evidence="3" id="KW-1185">Reference proteome</keyword>
<reference evidence="2 3" key="1">
    <citation type="submission" date="2016-05" db="EMBL/GenBank/DDBJ databases">
        <title>Single-cell genome of chain-forming Candidatus Thiomargarita nelsonii and comparison to other large sulfur-oxidizing bacteria.</title>
        <authorList>
            <person name="Winkel M."/>
            <person name="Salman V."/>
            <person name="Woyke T."/>
            <person name="Schulz-Vogt H."/>
            <person name="Richter M."/>
            <person name="Flood B."/>
            <person name="Bailey J."/>
            <person name="Amann R."/>
            <person name="Mussmann M."/>
        </authorList>
    </citation>
    <scope>NUCLEOTIDE SEQUENCE [LARGE SCALE GENOMIC DNA]</scope>
    <source>
        <strain evidence="2 3">THI036</strain>
    </source>
</reference>
<dbReference type="NCBIfam" id="TIGR02646">
    <property type="entry name" value="retron system putative HNH endonuclease"/>
    <property type="match status" value="1"/>
</dbReference>
<proteinExistence type="predicted"/>
<dbReference type="Proteomes" id="UP000076962">
    <property type="component" value="Unassembled WGS sequence"/>
</dbReference>
<name>A0A176S611_9GAMM</name>